<evidence type="ECO:0008006" key="3">
    <source>
        <dbReference type="Google" id="ProtNLM"/>
    </source>
</evidence>
<gene>
    <name evidence="1" type="ORF">CO051_07405</name>
</gene>
<accession>A0A2M8EW47</accession>
<protein>
    <recommendedName>
        <fullName evidence="3">Nucleotidyl transferase AbiEii/AbiGii toxin family protein</fullName>
    </recommendedName>
</protein>
<evidence type="ECO:0000313" key="2">
    <source>
        <dbReference type="Proteomes" id="UP000231383"/>
    </source>
</evidence>
<organism evidence="1 2">
    <name type="scientific">Candidatus Roizmanbacteria bacterium CG_4_9_14_0_2_um_filter_39_13</name>
    <dbReference type="NCBI Taxonomy" id="1974839"/>
    <lineage>
        <taxon>Bacteria</taxon>
        <taxon>Candidatus Roizmaniibacteriota</taxon>
    </lineage>
</organism>
<proteinExistence type="predicted"/>
<sequence>MGSHFQSVKLTFKSIPKETKDAIVLLQENTWLSSEKWYLAGGTALALQYGHRMSYDLDFFTEHDTVDTEKISNHLSKIGNWIITSRDSKTLYGELNTVKCSFIAYPDFVPGKQTHSLKNLRIVDTHDIAVMKIMAISQRGKKRDFFDLYWYLKHGDSLENVLKNVEKKYPYKKHNFHHFLKSLLYFDDAEGDADPQIYFEATWDDIKKYFENLIPLVAKKILDLR</sequence>
<reference evidence="2" key="1">
    <citation type="submission" date="2017-09" db="EMBL/GenBank/DDBJ databases">
        <title>Depth-based differentiation of microbial function through sediment-hosted aquifers and enrichment of novel symbionts in the deep terrestrial subsurface.</title>
        <authorList>
            <person name="Probst A.J."/>
            <person name="Ladd B."/>
            <person name="Jarett J.K."/>
            <person name="Geller-Mcgrath D.E."/>
            <person name="Sieber C.M.K."/>
            <person name="Emerson J.B."/>
            <person name="Anantharaman K."/>
            <person name="Thomas B.C."/>
            <person name="Malmstrom R."/>
            <person name="Stieglmeier M."/>
            <person name="Klingl A."/>
            <person name="Woyke T."/>
            <person name="Ryan C.M."/>
            <person name="Banfield J.F."/>
        </authorList>
    </citation>
    <scope>NUCLEOTIDE SEQUENCE [LARGE SCALE GENOMIC DNA]</scope>
</reference>
<dbReference type="EMBL" id="PFSC01000195">
    <property type="protein sequence ID" value="PJC30096.1"/>
    <property type="molecule type" value="Genomic_DNA"/>
</dbReference>
<evidence type="ECO:0000313" key="1">
    <source>
        <dbReference type="EMBL" id="PJC30096.1"/>
    </source>
</evidence>
<name>A0A2M8EW47_9BACT</name>
<dbReference type="InterPro" id="IPR014942">
    <property type="entry name" value="AbiEii"/>
</dbReference>
<dbReference type="Proteomes" id="UP000231383">
    <property type="component" value="Unassembled WGS sequence"/>
</dbReference>
<comment type="caution">
    <text evidence="1">The sequence shown here is derived from an EMBL/GenBank/DDBJ whole genome shotgun (WGS) entry which is preliminary data.</text>
</comment>
<dbReference type="Gene3D" id="3.10.450.620">
    <property type="entry name" value="JHP933, nucleotidyltransferase-like core domain"/>
    <property type="match status" value="1"/>
</dbReference>
<dbReference type="AlphaFoldDB" id="A0A2M8EW47"/>
<dbReference type="Pfam" id="PF08843">
    <property type="entry name" value="AbiEii"/>
    <property type="match status" value="1"/>
</dbReference>